<accession>A0A937FGX2</accession>
<dbReference type="GO" id="GO:0008168">
    <property type="term" value="F:methyltransferase activity"/>
    <property type="evidence" value="ECO:0007669"/>
    <property type="project" value="UniProtKB-KW"/>
</dbReference>
<feature type="domain" description="Methyltransferase" evidence="4">
    <location>
        <begin position="46"/>
        <end position="140"/>
    </location>
</feature>
<dbReference type="InterPro" id="IPR041698">
    <property type="entry name" value="Methyltransf_25"/>
</dbReference>
<dbReference type="PANTHER" id="PTHR43464:SF19">
    <property type="entry name" value="UBIQUINONE BIOSYNTHESIS O-METHYLTRANSFERASE, MITOCHONDRIAL"/>
    <property type="match status" value="1"/>
</dbReference>
<evidence type="ECO:0000256" key="1">
    <source>
        <dbReference type="ARBA" id="ARBA00022603"/>
    </source>
</evidence>
<evidence type="ECO:0000256" key="3">
    <source>
        <dbReference type="ARBA" id="ARBA00022691"/>
    </source>
</evidence>
<dbReference type="GO" id="GO:0032259">
    <property type="term" value="P:methylation"/>
    <property type="evidence" value="ECO:0007669"/>
    <property type="project" value="UniProtKB-KW"/>
</dbReference>
<dbReference type="SUPFAM" id="SSF53335">
    <property type="entry name" value="S-adenosyl-L-methionine-dependent methyltransferases"/>
    <property type="match status" value="1"/>
</dbReference>
<dbReference type="RefSeq" id="WP_202768990.1">
    <property type="nucleotide sequence ID" value="NZ_JAESWA010000025.1"/>
</dbReference>
<dbReference type="Proteomes" id="UP000623681">
    <property type="component" value="Unassembled WGS sequence"/>
</dbReference>
<comment type="caution">
    <text evidence="5">The sequence shown here is derived from an EMBL/GenBank/DDBJ whole genome shotgun (WGS) entry which is preliminary data.</text>
</comment>
<organism evidence="5 6">
    <name type="scientific">Clostridium paridis</name>
    <dbReference type="NCBI Taxonomy" id="2803863"/>
    <lineage>
        <taxon>Bacteria</taxon>
        <taxon>Bacillati</taxon>
        <taxon>Bacillota</taxon>
        <taxon>Clostridia</taxon>
        <taxon>Eubacteriales</taxon>
        <taxon>Clostridiaceae</taxon>
        <taxon>Clostridium</taxon>
    </lineage>
</organism>
<keyword evidence="6" id="KW-1185">Reference proteome</keyword>
<dbReference type="EMBL" id="JAESWA010000025">
    <property type="protein sequence ID" value="MBL4933549.1"/>
    <property type="molecule type" value="Genomic_DNA"/>
</dbReference>
<keyword evidence="2" id="KW-0808">Transferase</keyword>
<dbReference type="AlphaFoldDB" id="A0A937FGX2"/>
<evidence type="ECO:0000313" key="5">
    <source>
        <dbReference type="EMBL" id="MBL4933549.1"/>
    </source>
</evidence>
<dbReference type="Gene3D" id="3.40.50.150">
    <property type="entry name" value="Vaccinia Virus protein VP39"/>
    <property type="match status" value="1"/>
</dbReference>
<keyword evidence="3" id="KW-0949">S-adenosyl-L-methionine</keyword>
<reference evidence="5" key="1">
    <citation type="submission" date="2021-01" db="EMBL/GenBank/DDBJ databases">
        <title>Genome public.</title>
        <authorList>
            <person name="Liu C."/>
            <person name="Sun Q."/>
        </authorList>
    </citation>
    <scope>NUCLEOTIDE SEQUENCE</scope>
    <source>
        <strain evidence="5">YIM B02565</strain>
    </source>
</reference>
<sequence length="225" mass="25837">MSDLNKKVWDEIYDSGTQLNRYPYDSVVAFVYKNYPKNIERKDIKILEVGCGAGNNLWFAAREGFNVTGVDRSKSAIEYAKKRFMDENLKGKFIAGDIKKLPFDDESFDLVIDRSALSCVNLNKCKLAVSEINRVLKRGGKFFFNPFSDKHSSCTSGEYRADGMTEHIKEGISNVGNVSFYGKRDIYRLFQEKWQLGSIKHIEAVEQINPLYYVHAEWEIIATKL</sequence>
<keyword evidence="1 5" id="KW-0489">Methyltransferase</keyword>
<evidence type="ECO:0000259" key="4">
    <source>
        <dbReference type="Pfam" id="PF13649"/>
    </source>
</evidence>
<gene>
    <name evidence="5" type="ORF">JK634_17285</name>
</gene>
<dbReference type="InterPro" id="IPR029063">
    <property type="entry name" value="SAM-dependent_MTases_sf"/>
</dbReference>
<name>A0A937FGX2_9CLOT</name>
<dbReference type="PANTHER" id="PTHR43464">
    <property type="entry name" value="METHYLTRANSFERASE"/>
    <property type="match status" value="1"/>
</dbReference>
<dbReference type="CDD" id="cd02440">
    <property type="entry name" value="AdoMet_MTases"/>
    <property type="match status" value="1"/>
</dbReference>
<proteinExistence type="predicted"/>
<evidence type="ECO:0000256" key="2">
    <source>
        <dbReference type="ARBA" id="ARBA00022679"/>
    </source>
</evidence>
<dbReference type="Pfam" id="PF13649">
    <property type="entry name" value="Methyltransf_25"/>
    <property type="match status" value="1"/>
</dbReference>
<evidence type="ECO:0000313" key="6">
    <source>
        <dbReference type="Proteomes" id="UP000623681"/>
    </source>
</evidence>
<protein>
    <submittedName>
        <fullName evidence="5">Class I SAM-dependent methyltransferase</fullName>
    </submittedName>
</protein>